<feature type="region of interest" description="Disordered" evidence="1">
    <location>
        <begin position="1"/>
        <end position="35"/>
    </location>
</feature>
<evidence type="ECO:0000313" key="2">
    <source>
        <dbReference type="WBParaSite" id="SSLN_0000754201-mRNA-1"/>
    </source>
</evidence>
<accession>A0A183SST8</accession>
<reference evidence="2" key="1">
    <citation type="submission" date="2016-06" db="UniProtKB">
        <authorList>
            <consortium name="WormBaseParasite"/>
        </authorList>
    </citation>
    <scope>IDENTIFICATION</scope>
</reference>
<name>A0A183SST8_SCHSO</name>
<organism evidence="2">
    <name type="scientific">Schistocephalus solidus</name>
    <name type="common">Tapeworm</name>
    <dbReference type="NCBI Taxonomy" id="70667"/>
    <lineage>
        <taxon>Eukaryota</taxon>
        <taxon>Metazoa</taxon>
        <taxon>Spiralia</taxon>
        <taxon>Lophotrochozoa</taxon>
        <taxon>Platyhelminthes</taxon>
        <taxon>Cestoda</taxon>
        <taxon>Eucestoda</taxon>
        <taxon>Diphyllobothriidea</taxon>
        <taxon>Diphyllobothriidae</taxon>
        <taxon>Schistocephalus</taxon>
    </lineage>
</organism>
<proteinExistence type="predicted"/>
<dbReference type="AlphaFoldDB" id="A0A183SST8"/>
<dbReference type="WBParaSite" id="SSLN_0000754201-mRNA-1">
    <property type="protein sequence ID" value="SSLN_0000754201-mRNA-1"/>
    <property type="gene ID" value="SSLN_0000754201"/>
</dbReference>
<evidence type="ECO:0000256" key="1">
    <source>
        <dbReference type="SAM" id="MobiDB-lite"/>
    </source>
</evidence>
<protein>
    <submittedName>
        <fullName evidence="2">MRP-S28 domain-containing protein</fullName>
    </submittedName>
</protein>
<feature type="compositionally biased region" description="Basic and acidic residues" evidence="1">
    <location>
        <begin position="1"/>
        <end position="12"/>
    </location>
</feature>
<sequence>LARPDPGHKSPGVDRNPQHLCHAEASTTAMERLPGENGRQATTQMTFYADVATGAHRNGGQKLRYKETLKKSLKQLKINPATWEDLPQDRPDVLVTKAIPSADGWTDDRLVGYKMRVRLPPRMRPQGKLPPSELNTVLLNVPDHHLHFSNELANRLDNLPVADEDASVENRWGKLRDTVQSTSMDVLGLERRRHQVCFHDNDATINTLLAEKNRYQ</sequence>